<protein>
    <recommendedName>
        <fullName evidence="4">Lecithin-cholesterol acyltransferase-like 1</fullName>
    </recommendedName>
</protein>
<dbReference type="OrthoDB" id="599078at2759"/>
<dbReference type="AlphaFoldDB" id="A0A8T0N1Z8"/>
<evidence type="ECO:0008006" key="4">
    <source>
        <dbReference type="Google" id="ProtNLM"/>
    </source>
</evidence>
<dbReference type="GO" id="GO:0008374">
    <property type="term" value="F:O-acyltransferase activity"/>
    <property type="evidence" value="ECO:0007669"/>
    <property type="project" value="InterPro"/>
</dbReference>
<gene>
    <name evidence="2" type="ORF">PVAP13_9NG852302</name>
</gene>
<sequence>MGATLPGLLSALLLLLLPASLRVRDQLLLASHRREAEDGIGGGLHPIVLIPGLSCPDLEARLTDAYRPLKPGCSRVEGEGWFGLWTNRTWELDVERAECFVEQMRLVYDPVLGDFRNLPGVETRVPGFGSAAGTGSKIPTKPEFCLGELRSALERLGYRDGETLFGAPYDPRYAPPVPGQTSVFYSRYFRQVARLIEDASERNNGRPAIVLGHSFGGAVALEFVRNSPLQWRDSFIRHLITVAPTWSGGYVNPLMAFASGPAGLFFVPAAPQLAMRWMWRTLEIGVANLPSPAVFGRRPLVITRNRNYSAYDIADLLVAVGSADAVRPFRERELPKMEFFEAPMVPLTYISGVGIPTPEQMIYRDDFERQPEVVYGDGDDTINVASMLAFEEKVGMQPGQKERFKSIKFAGIRHSSLATDERALSVIMNEIVEANR</sequence>
<comment type="caution">
    <text evidence="2">The sequence shown here is derived from an EMBL/GenBank/DDBJ whole genome shotgun (WGS) entry which is preliminary data.</text>
</comment>
<evidence type="ECO:0000313" key="2">
    <source>
        <dbReference type="EMBL" id="KAG2542372.1"/>
    </source>
</evidence>
<keyword evidence="1" id="KW-0732">Signal</keyword>
<dbReference type="GO" id="GO:0006629">
    <property type="term" value="P:lipid metabolic process"/>
    <property type="evidence" value="ECO:0007669"/>
    <property type="project" value="InterPro"/>
</dbReference>
<proteinExistence type="predicted"/>
<keyword evidence="3" id="KW-1185">Reference proteome</keyword>
<dbReference type="InterPro" id="IPR003386">
    <property type="entry name" value="LACT/PDAT_acylTrfase"/>
</dbReference>
<reference evidence="2" key="1">
    <citation type="submission" date="2020-05" db="EMBL/GenBank/DDBJ databases">
        <title>WGS assembly of Panicum virgatum.</title>
        <authorList>
            <person name="Lovell J.T."/>
            <person name="Jenkins J."/>
            <person name="Shu S."/>
            <person name="Juenger T.E."/>
            <person name="Schmutz J."/>
        </authorList>
    </citation>
    <scope>NUCLEOTIDE SEQUENCE</scope>
    <source>
        <strain evidence="2">AP13</strain>
    </source>
</reference>
<organism evidence="2 3">
    <name type="scientific">Panicum virgatum</name>
    <name type="common">Blackwell switchgrass</name>
    <dbReference type="NCBI Taxonomy" id="38727"/>
    <lineage>
        <taxon>Eukaryota</taxon>
        <taxon>Viridiplantae</taxon>
        <taxon>Streptophyta</taxon>
        <taxon>Embryophyta</taxon>
        <taxon>Tracheophyta</taxon>
        <taxon>Spermatophyta</taxon>
        <taxon>Magnoliopsida</taxon>
        <taxon>Liliopsida</taxon>
        <taxon>Poales</taxon>
        <taxon>Poaceae</taxon>
        <taxon>PACMAD clade</taxon>
        <taxon>Panicoideae</taxon>
        <taxon>Panicodae</taxon>
        <taxon>Paniceae</taxon>
        <taxon>Panicinae</taxon>
        <taxon>Panicum</taxon>
        <taxon>Panicum sect. Hiantes</taxon>
    </lineage>
</organism>
<dbReference type="Proteomes" id="UP000823388">
    <property type="component" value="Chromosome 9N"/>
</dbReference>
<accession>A0A8T0N1Z8</accession>
<dbReference type="Pfam" id="PF02450">
    <property type="entry name" value="LCAT"/>
    <property type="match status" value="1"/>
</dbReference>
<feature type="chain" id="PRO_5035802508" description="Lecithin-cholesterol acyltransferase-like 1" evidence="1">
    <location>
        <begin position="23"/>
        <end position="436"/>
    </location>
</feature>
<evidence type="ECO:0000256" key="1">
    <source>
        <dbReference type="SAM" id="SignalP"/>
    </source>
</evidence>
<evidence type="ECO:0000313" key="3">
    <source>
        <dbReference type="Proteomes" id="UP000823388"/>
    </source>
</evidence>
<name>A0A8T0N1Z8_PANVG</name>
<dbReference type="SUPFAM" id="SSF53474">
    <property type="entry name" value="alpha/beta-Hydrolases"/>
    <property type="match status" value="1"/>
</dbReference>
<dbReference type="InterPro" id="IPR029058">
    <property type="entry name" value="AB_hydrolase_fold"/>
</dbReference>
<dbReference type="PANTHER" id="PTHR11440">
    <property type="entry name" value="LECITHIN-CHOLESTEROL ACYLTRANSFERASE-RELATED"/>
    <property type="match status" value="1"/>
</dbReference>
<dbReference type="Gene3D" id="3.40.50.1820">
    <property type="entry name" value="alpha/beta hydrolase"/>
    <property type="match status" value="1"/>
</dbReference>
<feature type="signal peptide" evidence="1">
    <location>
        <begin position="1"/>
        <end position="22"/>
    </location>
</feature>
<dbReference type="EMBL" id="CM029054">
    <property type="protein sequence ID" value="KAG2542372.1"/>
    <property type="molecule type" value="Genomic_DNA"/>
</dbReference>